<reference evidence="2 3" key="1">
    <citation type="journal article" date="2021" name="Nat. Commun.">
        <title>Reductive evolution and unique predatory mode in the CPR bacterium Vampirococcus lugosii.</title>
        <authorList>
            <person name="Moreira D."/>
            <person name="Zivanovic Y."/>
            <person name="Lopez-Archilla A.I."/>
            <person name="Iniesto M."/>
            <person name="Lopez-Garcia P."/>
        </authorList>
    </citation>
    <scope>NUCLEOTIDE SEQUENCE [LARGE SCALE GENOMIC DNA]</scope>
    <source>
        <strain evidence="2">Chiprana</strain>
    </source>
</reference>
<comment type="caution">
    <text evidence="2">The sequence shown here is derived from an EMBL/GenBank/DDBJ whole genome shotgun (WGS) entry which is preliminary data.</text>
</comment>
<keyword evidence="3" id="KW-1185">Reference proteome</keyword>
<evidence type="ECO:0000313" key="3">
    <source>
        <dbReference type="Proteomes" id="UP000680365"/>
    </source>
</evidence>
<organism evidence="2 3">
    <name type="scientific">Candidatus Vampirococcus lugosii</name>
    <dbReference type="NCBI Taxonomy" id="2789015"/>
    <lineage>
        <taxon>Bacteria</taxon>
        <taxon>Candidatus Absconditibacteriota</taxon>
        <taxon>Vampirococcus</taxon>
    </lineage>
</organism>
<protein>
    <recommendedName>
        <fullName evidence="1">TraC-like domain-containing protein</fullName>
    </recommendedName>
</protein>
<accession>A0ABS5QMP3</accession>
<name>A0ABS5QMP3_9BACT</name>
<dbReference type="EMBL" id="JAEDAM010000030">
    <property type="protein sequence ID" value="MBS8122003.1"/>
    <property type="molecule type" value="Genomic_DNA"/>
</dbReference>
<proteinExistence type="predicted"/>
<dbReference type="RefSeq" id="WP_213349066.1">
    <property type="nucleotide sequence ID" value="NZ_JAEDAM010000030.1"/>
</dbReference>
<sequence>MYDEAKKIKKSKQNENQFNTENLLDISEIRNNVVILKDGGLRSIIKVFGLNLDLRNYDEQQVVIEQYKRFINGLDFSIQILARSTYLDLTDYISFIEEKIDGIENDVLKRQGKEYYNYLEKINSNQGLIYTKEFYVIIPYYHGANDTQEISKPWWKKLMDVLDSKENPEKVVSRYRNFVKNKKHLDVRTNIVEEGLKGIGLFCEKLDINEIVSLLFKVNNPNSHKEQS</sequence>
<evidence type="ECO:0000313" key="2">
    <source>
        <dbReference type="EMBL" id="MBS8122003.1"/>
    </source>
</evidence>
<dbReference type="Proteomes" id="UP000680365">
    <property type="component" value="Unassembled WGS sequence"/>
</dbReference>
<evidence type="ECO:0000259" key="1">
    <source>
        <dbReference type="Pfam" id="PF26593"/>
    </source>
</evidence>
<gene>
    <name evidence="2" type="ORF">VAMP_63n129</name>
</gene>
<feature type="domain" description="TraC-like" evidence="1">
    <location>
        <begin position="33"/>
        <end position="139"/>
    </location>
</feature>
<dbReference type="InterPro" id="IPR058596">
    <property type="entry name" value="TraC-like_dom"/>
</dbReference>
<dbReference type="Pfam" id="PF26593">
    <property type="entry name" value="TraC-like"/>
    <property type="match status" value="1"/>
</dbReference>